<organism evidence="3">
    <name type="scientific">Enterobius vermicularis</name>
    <name type="common">Human pinworm</name>
    <dbReference type="NCBI Taxonomy" id="51028"/>
    <lineage>
        <taxon>Eukaryota</taxon>
        <taxon>Metazoa</taxon>
        <taxon>Ecdysozoa</taxon>
        <taxon>Nematoda</taxon>
        <taxon>Chromadorea</taxon>
        <taxon>Rhabditida</taxon>
        <taxon>Spirurina</taxon>
        <taxon>Oxyuridomorpha</taxon>
        <taxon>Oxyuroidea</taxon>
        <taxon>Oxyuridae</taxon>
        <taxon>Enterobius</taxon>
    </lineage>
</organism>
<dbReference type="WBParaSite" id="EVEC_0000089801-mRNA-1">
    <property type="protein sequence ID" value="EVEC_0000089801-mRNA-1"/>
    <property type="gene ID" value="EVEC_0000089801"/>
</dbReference>
<reference evidence="3" key="1">
    <citation type="submission" date="2017-02" db="UniProtKB">
        <authorList>
            <consortium name="WormBaseParasite"/>
        </authorList>
    </citation>
    <scope>IDENTIFICATION</scope>
</reference>
<accession>A0A0N4UU55</accession>
<gene>
    <name evidence="1" type="ORF">EVEC_LOCUS620</name>
</gene>
<evidence type="ECO:0000313" key="3">
    <source>
        <dbReference type="WBParaSite" id="EVEC_0000089801-mRNA-1"/>
    </source>
</evidence>
<proteinExistence type="predicted"/>
<dbReference type="AlphaFoldDB" id="A0A0N4UU55"/>
<name>A0A0N4UU55_ENTVE</name>
<sequence length="34" mass="3796">MIMVTVTLNVDDLLDSCTRSKILVSFIHRSINCG</sequence>
<evidence type="ECO:0000313" key="1">
    <source>
        <dbReference type="EMBL" id="VDD85477.1"/>
    </source>
</evidence>
<evidence type="ECO:0000313" key="2">
    <source>
        <dbReference type="Proteomes" id="UP000274131"/>
    </source>
</evidence>
<reference evidence="1 2" key="2">
    <citation type="submission" date="2018-10" db="EMBL/GenBank/DDBJ databases">
        <authorList>
            <consortium name="Pathogen Informatics"/>
        </authorList>
    </citation>
    <scope>NUCLEOTIDE SEQUENCE [LARGE SCALE GENOMIC DNA]</scope>
</reference>
<dbReference type="EMBL" id="UXUI01001640">
    <property type="protein sequence ID" value="VDD85477.1"/>
    <property type="molecule type" value="Genomic_DNA"/>
</dbReference>
<protein>
    <submittedName>
        <fullName evidence="1 3">Uncharacterized protein</fullName>
    </submittedName>
</protein>
<keyword evidence="2" id="KW-1185">Reference proteome</keyword>
<dbReference type="Proteomes" id="UP000274131">
    <property type="component" value="Unassembled WGS sequence"/>
</dbReference>